<gene>
    <name evidence="1" type="ORF">SAMN06265222_118104</name>
</gene>
<proteinExistence type="predicted"/>
<keyword evidence="2" id="KW-1185">Reference proteome</keyword>
<name>A0ABY1QMJ2_9BACT</name>
<organism evidence="1 2">
    <name type="scientific">Neorhodopirellula lusitana</name>
    <dbReference type="NCBI Taxonomy" id="445327"/>
    <lineage>
        <taxon>Bacteria</taxon>
        <taxon>Pseudomonadati</taxon>
        <taxon>Planctomycetota</taxon>
        <taxon>Planctomycetia</taxon>
        <taxon>Pirellulales</taxon>
        <taxon>Pirellulaceae</taxon>
        <taxon>Neorhodopirellula</taxon>
    </lineage>
</organism>
<dbReference type="EMBL" id="FXUG01000018">
    <property type="protein sequence ID" value="SMP75006.1"/>
    <property type="molecule type" value="Genomic_DNA"/>
</dbReference>
<comment type="caution">
    <text evidence="1">The sequence shown here is derived from an EMBL/GenBank/DDBJ whole genome shotgun (WGS) entry which is preliminary data.</text>
</comment>
<protein>
    <submittedName>
        <fullName evidence="1">Uncharacterized protein</fullName>
    </submittedName>
</protein>
<reference evidence="1 2" key="1">
    <citation type="submission" date="2017-05" db="EMBL/GenBank/DDBJ databases">
        <authorList>
            <person name="Varghese N."/>
            <person name="Submissions S."/>
        </authorList>
    </citation>
    <scope>NUCLEOTIDE SEQUENCE [LARGE SCALE GENOMIC DNA]</scope>
    <source>
        <strain evidence="1 2">DSM 25457</strain>
    </source>
</reference>
<evidence type="ECO:0000313" key="1">
    <source>
        <dbReference type="EMBL" id="SMP75006.1"/>
    </source>
</evidence>
<accession>A0ABY1QMJ2</accession>
<dbReference type="Proteomes" id="UP001158067">
    <property type="component" value="Unassembled WGS sequence"/>
</dbReference>
<evidence type="ECO:0000313" key="2">
    <source>
        <dbReference type="Proteomes" id="UP001158067"/>
    </source>
</evidence>
<sequence length="119" mass="13537">MHQSEVLNALISNDPSVRRSLRTLPQEILVSSICRIIDYYGAYPVDTSSNDVVVGPAVVRERYDSYALYNCDFMRFADSDEQRSTQRFQTLVDAVTAFVLSEFSGGCTRTHDLPREFMN</sequence>